<name>A0A428P2J5_9HYPO</name>
<sequence>MILDTCNGNSTVVGPTQLGLTIADFSASLAHGEYCAKNASYIRPDDAGSILPWPYTLAWFLIHFPITLIRVHRWERVQALSIILAVTTVWFQLQAYTSSIEPEAVLVWMPIFVVLDIGAMMQLVFLIVEDTGFWPLVRALPNFLPLSARRSSTASSAVVGSEEVRIEGSGKTATATPLPPSWNELTREPPSSELVGRAWLALLSFVLGILLLSIQLFGLSMAIKGFQSDHVTAQWCSTFFATAVAVESDCRLYNVTPSLSQGIGCITIKGYEQYTWLQASIIIISLSLAFQVFDCTIMTLVSGTTRWRGAKMKRPWFTMFTGNIVLLVLIVVGVFQSQRLPRDVSPSVLVYKHGMGLGNSNHTCIGELTPYGVRGAIIGWTDGFLESWGDTYSPKSY</sequence>
<keyword evidence="1" id="KW-0472">Membrane</keyword>
<dbReference type="OrthoDB" id="5351891at2759"/>
<keyword evidence="1" id="KW-1133">Transmembrane helix</keyword>
<gene>
    <name evidence="2" type="ORF">CEP54_013494</name>
</gene>
<feature type="transmembrane region" description="Helical" evidence="1">
    <location>
        <begin position="316"/>
        <end position="335"/>
    </location>
</feature>
<feature type="transmembrane region" description="Helical" evidence="1">
    <location>
        <begin position="281"/>
        <end position="304"/>
    </location>
</feature>
<feature type="transmembrane region" description="Helical" evidence="1">
    <location>
        <begin position="105"/>
        <end position="128"/>
    </location>
</feature>
<keyword evidence="3" id="KW-1185">Reference proteome</keyword>
<protein>
    <submittedName>
        <fullName evidence="2">Uncharacterized protein</fullName>
    </submittedName>
</protein>
<evidence type="ECO:0000256" key="1">
    <source>
        <dbReference type="SAM" id="Phobius"/>
    </source>
</evidence>
<feature type="transmembrane region" description="Helical" evidence="1">
    <location>
        <begin position="199"/>
        <end position="223"/>
    </location>
</feature>
<dbReference type="Proteomes" id="UP000288168">
    <property type="component" value="Unassembled WGS sequence"/>
</dbReference>
<organism evidence="2 3">
    <name type="scientific">Fusarium duplospermum</name>
    <dbReference type="NCBI Taxonomy" id="1325734"/>
    <lineage>
        <taxon>Eukaryota</taxon>
        <taxon>Fungi</taxon>
        <taxon>Dikarya</taxon>
        <taxon>Ascomycota</taxon>
        <taxon>Pezizomycotina</taxon>
        <taxon>Sordariomycetes</taxon>
        <taxon>Hypocreomycetidae</taxon>
        <taxon>Hypocreales</taxon>
        <taxon>Nectriaceae</taxon>
        <taxon>Fusarium</taxon>
        <taxon>Fusarium solani species complex</taxon>
    </lineage>
</organism>
<evidence type="ECO:0000313" key="3">
    <source>
        <dbReference type="Proteomes" id="UP000288168"/>
    </source>
</evidence>
<accession>A0A428P2J5</accession>
<feature type="transmembrane region" description="Helical" evidence="1">
    <location>
        <begin position="50"/>
        <end position="69"/>
    </location>
</feature>
<reference evidence="2 3" key="1">
    <citation type="submission" date="2017-06" db="EMBL/GenBank/DDBJ databases">
        <title>Comparative genomic analysis of Ambrosia Fusariam Clade fungi.</title>
        <authorList>
            <person name="Stajich J.E."/>
            <person name="Carrillo J."/>
            <person name="Kijimoto T."/>
            <person name="Eskalen A."/>
            <person name="O'Donnell K."/>
            <person name="Kasson M."/>
        </authorList>
    </citation>
    <scope>NUCLEOTIDE SEQUENCE [LARGE SCALE GENOMIC DNA]</scope>
    <source>
        <strain evidence="2 3">NRRL62584</strain>
    </source>
</reference>
<feature type="transmembrane region" description="Helical" evidence="1">
    <location>
        <begin position="76"/>
        <end position="93"/>
    </location>
</feature>
<keyword evidence="1" id="KW-0812">Transmembrane</keyword>
<dbReference type="EMBL" id="NKCI01000221">
    <property type="protein sequence ID" value="RSL47257.1"/>
    <property type="molecule type" value="Genomic_DNA"/>
</dbReference>
<comment type="caution">
    <text evidence="2">The sequence shown here is derived from an EMBL/GenBank/DDBJ whole genome shotgun (WGS) entry which is preliminary data.</text>
</comment>
<evidence type="ECO:0000313" key="2">
    <source>
        <dbReference type="EMBL" id="RSL47257.1"/>
    </source>
</evidence>
<proteinExistence type="predicted"/>
<dbReference type="AlphaFoldDB" id="A0A428P2J5"/>